<evidence type="ECO:0000313" key="2">
    <source>
        <dbReference type="EMBL" id="VEG58536.1"/>
    </source>
</evidence>
<dbReference type="EMBL" id="LR134356">
    <property type="protein sequence ID" value="VEG58536.1"/>
    <property type="molecule type" value="Genomic_DNA"/>
</dbReference>
<reference evidence="2 3" key="1">
    <citation type="submission" date="2018-12" db="EMBL/GenBank/DDBJ databases">
        <authorList>
            <consortium name="Pathogen Informatics"/>
        </authorList>
    </citation>
    <scope>NUCLEOTIDE SEQUENCE [LARGE SCALE GENOMIC DNA]</scope>
    <source>
        <strain evidence="2 3">NCTC10437</strain>
    </source>
</reference>
<feature type="compositionally biased region" description="Basic and acidic residues" evidence="1">
    <location>
        <begin position="1"/>
        <end position="11"/>
    </location>
</feature>
<keyword evidence="3" id="KW-1185">Reference proteome</keyword>
<evidence type="ECO:0000256" key="1">
    <source>
        <dbReference type="SAM" id="MobiDB-lite"/>
    </source>
</evidence>
<protein>
    <submittedName>
        <fullName evidence="2">Oxidoreductase, FAD-linked</fullName>
    </submittedName>
</protein>
<dbReference type="OrthoDB" id="4628667at2"/>
<feature type="region of interest" description="Disordered" evidence="1">
    <location>
        <begin position="1"/>
        <end position="31"/>
    </location>
</feature>
<dbReference type="KEGG" id="mauu:NCTC10437_05568"/>
<dbReference type="STRING" id="1791.GCA_001049355_05619"/>
<feature type="region of interest" description="Disordered" evidence="1">
    <location>
        <begin position="75"/>
        <end position="95"/>
    </location>
</feature>
<organism evidence="2 3">
    <name type="scientific">Mycolicibacterium aurum</name>
    <name type="common">Mycobacterium aurum</name>
    <dbReference type="NCBI Taxonomy" id="1791"/>
    <lineage>
        <taxon>Bacteria</taxon>
        <taxon>Bacillati</taxon>
        <taxon>Actinomycetota</taxon>
        <taxon>Actinomycetes</taxon>
        <taxon>Mycobacteriales</taxon>
        <taxon>Mycobacteriaceae</taxon>
        <taxon>Mycolicibacterium</taxon>
    </lineage>
</organism>
<proteinExistence type="predicted"/>
<name>A0A448J177_MYCAU</name>
<dbReference type="Proteomes" id="UP000279306">
    <property type="component" value="Chromosome"/>
</dbReference>
<dbReference type="RefSeq" id="WP_048635445.1">
    <property type="nucleotide sequence ID" value="NZ_CVQQ01000032.1"/>
</dbReference>
<dbReference type="AlphaFoldDB" id="A0A448J177"/>
<sequence length="95" mass="10192">MTAQSDTDRLDNVAPGDVISLTPPNAPDGDAQQYKVVHTDTRDDPAGTTMIVTVESDDGQMRDLELPADTLVTRTLESKWESPQSPTPHDGTGEA</sequence>
<gene>
    <name evidence="2" type="ORF">NCTC10437_05568</name>
</gene>
<accession>A0A448J177</accession>
<evidence type="ECO:0000313" key="3">
    <source>
        <dbReference type="Proteomes" id="UP000279306"/>
    </source>
</evidence>